<dbReference type="OrthoDB" id="5291305at2"/>
<dbReference type="PATRIC" id="fig|1555112.3.peg.2425"/>
<feature type="coiled-coil region" evidence="1">
    <location>
        <begin position="472"/>
        <end position="502"/>
    </location>
</feature>
<dbReference type="InterPro" id="IPR002826">
    <property type="entry name" value="MptE-like"/>
</dbReference>
<dbReference type="Proteomes" id="UP000065807">
    <property type="component" value="Chromosome"/>
</dbReference>
<dbReference type="KEGG" id="lpil:LIP_2379"/>
<evidence type="ECO:0000313" key="4">
    <source>
        <dbReference type="Proteomes" id="UP000065807"/>
    </source>
</evidence>
<reference evidence="4" key="1">
    <citation type="submission" date="2015-07" db="EMBL/GenBank/DDBJ databases">
        <title>Complete genome sequence and phylogenetic analysis of Limnochorda pilosa.</title>
        <authorList>
            <person name="Watanabe M."/>
            <person name="Kojima H."/>
            <person name="Fukui M."/>
        </authorList>
    </citation>
    <scope>NUCLEOTIDE SEQUENCE [LARGE SCALE GENOMIC DNA]</scope>
    <source>
        <strain evidence="4">HC45</strain>
    </source>
</reference>
<proteinExistence type="predicted"/>
<name>A0A0K2SM90_LIMPI</name>
<dbReference type="RefSeq" id="WP_068138236.1">
    <property type="nucleotide sequence ID" value="NZ_AP014924.1"/>
</dbReference>
<dbReference type="AlphaFoldDB" id="A0A0K2SM90"/>
<keyword evidence="1" id="KW-0175">Coiled coil</keyword>
<reference evidence="4" key="2">
    <citation type="journal article" date="2016" name="Int. J. Syst. Evol. Microbiol.">
        <title>Complete genome sequence and cell structure of Limnochorda pilosa, a Gram-negative spore-former within the phylum Firmicutes.</title>
        <authorList>
            <person name="Watanabe M."/>
            <person name="Kojima H."/>
            <person name="Fukui M."/>
        </authorList>
    </citation>
    <scope>NUCLEOTIDE SEQUENCE [LARGE SCALE GENOMIC DNA]</scope>
    <source>
        <strain evidence="4">HC45</strain>
    </source>
</reference>
<accession>A0A0K2SM90</accession>
<dbReference type="PANTHER" id="PTHR41786:SF1">
    <property type="entry name" value="6-HYDROXYMETHYLPTERIN DIPHOSPHOKINASE MPTE-LIKE DOMAIN-CONTAINING PROTEIN"/>
    <property type="match status" value="1"/>
</dbReference>
<sequence>MSATARETRSPLFEVFPSRAGVPTLRCTLDGDRYWIHSRLDPLGEADILADRWWEGPAFYVVLGLGLGYHVSQLLARMPAERGEILVVEPSAEVFEIAKSSGTLDPLIRSEQVQIAVGNPDALLASLARRPIDVRGEPLKIRVHHVLQRLFPEQYAEYLRLIRAEVNRQAVNAFTMVFWDATWLSNTLANLPYVLEHPPLDVLEGRFKGYPAFIVAAGPSLDKNVGELRRASGKALIIAVGTAVRSLLQAQVTPDLVVTVDGSAKNHLHLKDLDLGGVPVVFDPMVFPAILTHHRGRKFSVKTNNPVYEWLGPVVPPVTSVKAGGSVATVALEIAVRLGCNPLVLVGQDLAYTVEGRTHAQDSIYGGTRLDLRQPGTSYFQVPANDGGEAWTSRSLYSFLAWFERYIMNSPSDKTFINATEGGARIAGTLVATLAETIDAHCTQSVDAPAVINTAHDGWEPPGEFETVWEFLREAVANLRRMEQDTAEAAEVSQRLSDLARQGQFSSKPANRMVKRLGTIDKNLRERDRALHPLVFGAAYRVVTQTLRTSPEVQGLIRSGAAGGDGREASAEAILSVLSQSHDLYQGLHDATERTRKVVEMALSKIPSAR</sequence>
<dbReference type="STRING" id="1555112.LIP_2379"/>
<dbReference type="EMBL" id="AP014924">
    <property type="protein sequence ID" value="BAS28220.1"/>
    <property type="molecule type" value="Genomic_DNA"/>
</dbReference>
<feature type="domain" description="6-hydroxymethylpterin diphosphokinase MptE-like" evidence="2">
    <location>
        <begin position="185"/>
        <end position="354"/>
    </location>
</feature>
<dbReference type="PANTHER" id="PTHR41786">
    <property type="entry name" value="MOTILITY ACCESSORY FACTOR MAF"/>
    <property type="match status" value="1"/>
</dbReference>
<keyword evidence="4" id="KW-1185">Reference proteome</keyword>
<evidence type="ECO:0000313" key="3">
    <source>
        <dbReference type="EMBL" id="BAS28220.1"/>
    </source>
</evidence>
<evidence type="ECO:0000256" key="1">
    <source>
        <dbReference type="SAM" id="Coils"/>
    </source>
</evidence>
<evidence type="ECO:0000259" key="2">
    <source>
        <dbReference type="Pfam" id="PF01973"/>
    </source>
</evidence>
<dbReference type="Pfam" id="PF01973">
    <property type="entry name" value="MptE-like"/>
    <property type="match status" value="1"/>
</dbReference>
<protein>
    <recommendedName>
        <fullName evidence="2">6-hydroxymethylpterin diphosphokinase MptE-like domain-containing protein</fullName>
    </recommendedName>
</protein>
<gene>
    <name evidence="3" type="ORF">LIP_2379</name>
</gene>
<organism evidence="3 4">
    <name type="scientific">Limnochorda pilosa</name>
    <dbReference type="NCBI Taxonomy" id="1555112"/>
    <lineage>
        <taxon>Bacteria</taxon>
        <taxon>Bacillati</taxon>
        <taxon>Bacillota</taxon>
        <taxon>Limnochordia</taxon>
        <taxon>Limnochordales</taxon>
        <taxon>Limnochordaceae</taxon>
        <taxon>Limnochorda</taxon>
    </lineage>
</organism>